<evidence type="ECO:0000313" key="2">
    <source>
        <dbReference type="Proteomes" id="UP000712673"/>
    </source>
</evidence>
<accession>A0A937W2Y0</accession>
<gene>
    <name evidence="1" type="ORF">FJZ47_10405</name>
</gene>
<dbReference type="AlphaFoldDB" id="A0A937W2Y0"/>
<organism evidence="1 2">
    <name type="scientific">Tectimicrobiota bacterium</name>
    <dbReference type="NCBI Taxonomy" id="2528274"/>
    <lineage>
        <taxon>Bacteria</taxon>
        <taxon>Pseudomonadati</taxon>
        <taxon>Nitrospinota/Tectimicrobiota group</taxon>
        <taxon>Candidatus Tectimicrobiota</taxon>
    </lineage>
</organism>
<proteinExistence type="predicted"/>
<reference evidence="1" key="1">
    <citation type="submission" date="2019-03" db="EMBL/GenBank/DDBJ databases">
        <title>Lake Tanganyika Metagenome-Assembled Genomes (MAGs).</title>
        <authorList>
            <person name="Tran P."/>
        </authorList>
    </citation>
    <scope>NUCLEOTIDE SEQUENCE</scope>
    <source>
        <strain evidence="1">K_DeepCast_65m_m2_066</strain>
    </source>
</reference>
<name>A0A937W2Y0_UNCTE</name>
<dbReference type="Proteomes" id="UP000712673">
    <property type="component" value="Unassembled WGS sequence"/>
</dbReference>
<protein>
    <submittedName>
        <fullName evidence="1">Uncharacterized protein</fullName>
    </submittedName>
</protein>
<evidence type="ECO:0000313" key="1">
    <source>
        <dbReference type="EMBL" id="MBM3224201.1"/>
    </source>
</evidence>
<dbReference type="EMBL" id="VGLS01000276">
    <property type="protein sequence ID" value="MBM3224201.1"/>
    <property type="molecule type" value="Genomic_DNA"/>
</dbReference>
<comment type="caution">
    <text evidence="1">The sequence shown here is derived from an EMBL/GenBank/DDBJ whole genome shotgun (WGS) entry which is preliminary data.</text>
</comment>
<sequence>MSDAHLPVYWPRVKELLDGIMERWIVRWGRDPYPGIHDYYWETPEDLARAVLSGFRAIEPGVPGRDTHLVRSLARGVGGFGKMPLHGPFLTNNELDEIVAWIDAGMPAGPPESSLS</sequence>